<evidence type="ECO:0000313" key="9">
    <source>
        <dbReference type="EnsemblMetazoa" id="XP_022666944"/>
    </source>
</evidence>
<dbReference type="PROSITE" id="PS50072">
    <property type="entry name" value="CSA_PPIASE_2"/>
    <property type="match status" value="1"/>
</dbReference>
<evidence type="ECO:0000313" key="10">
    <source>
        <dbReference type="Proteomes" id="UP000594260"/>
    </source>
</evidence>
<dbReference type="PRINTS" id="PR00153">
    <property type="entry name" value="CSAPPISMRASE"/>
</dbReference>
<dbReference type="Proteomes" id="UP000594260">
    <property type="component" value="Unplaced"/>
</dbReference>
<evidence type="ECO:0000256" key="5">
    <source>
        <dbReference type="ARBA" id="ARBA00023235"/>
    </source>
</evidence>
<keyword evidence="5 7" id="KW-0413">Isomerase</keyword>
<keyword evidence="4 7" id="KW-0697">Rotamase</keyword>
<comment type="catalytic activity">
    <reaction evidence="1 7">
        <text>[protein]-peptidylproline (omega=180) = [protein]-peptidylproline (omega=0)</text>
        <dbReference type="Rhea" id="RHEA:16237"/>
        <dbReference type="Rhea" id="RHEA-COMP:10747"/>
        <dbReference type="Rhea" id="RHEA-COMP:10748"/>
        <dbReference type="ChEBI" id="CHEBI:83833"/>
        <dbReference type="ChEBI" id="CHEBI:83834"/>
        <dbReference type="EC" id="5.2.1.8"/>
    </reaction>
</comment>
<dbReference type="SUPFAM" id="SSF50891">
    <property type="entry name" value="Cyclophilin-like"/>
    <property type="match status" value="1"/>
</dbReference>
<evidence type="ECO:0000256" key="7">
    <source>
        <dbReference type="RuleBase" id="RU363019"/>
    </source>
</evidence>
<dbReference type="RefSeq" id="XP_022666944.1">
    <property type="nucleotide sequence ID" value="XM_022811209.1"/>
</dbReference>
<dbReference type="EC" id="5.2.1.8" evidence="7"/>
<dbReference type="EnsemblMetazoa" id="XM_022811209">
    <property type="protein sequence ID" value="XP_022666944"/>
    <property type="gene ID" value="LOC111252781"/>
</dbReference>
<dbReference type="AlphaFoldDB" id="A0A7M7KPL8"/>
<dbReference type="GeneID" id="111252781"/>
<evidence type="ECO:0000256" key="1">
    <source>
        <dbReference type="ARBA" id="ARBA00000971"/>
    </source>
</evidence>
<dbReference type="InterPro" id="IPR020892">
    <property type="entry name" value="Cyclophilin-type_PPIase_CS"/>
</dbReference>
<feature type="signal peptide" evidence="7">
    <location>
        <begin position="1"/>
        <end position="24"/>
    </location>
</feature>
<keyword evidence="3 7" id="KW-0732">Signal</keyword>
<sequence>MHLQPRKVLELPLVLFTIVWLAISAESGSSSGVSNTAGSVSVNSLICSLYPCYRGFPVQTPVFAPYPQHTHGSHHLKPDLTITHHVNFVINQGNKHVGTIVLGLYGRVAPRTVRNFVEIASGRQPKKYEGTAFHRVIQKFMLQGGDVDHKNGLGSWSIYGPQFEDENFILKHTEPYVLSMANAGKDTNGSQFFITTAPTPWLDGKHVVFGKVLEGTAIVKQIEQTKTDHNDAPVVPVYIVSSTVQELLPLSS</sequence>
<dbReference type="GO" id="GO:0005737">
    <property type="term" value="C:cytoplasm"/>
    <property type="evidence" value="ECO:0007669"/>
    <property type="project" value="TreeGrafter"/>
</dbReference>
<evidence type="ECO:0000256" key="6">
    <source>
        <dbReference type="ARBA" id="ARBA00056644"/>
    </source>
</evidence>
<proteinExistence type="inferred from homology"/>
<dbReference type="KEGG" id="vde:111252781"/>
<comment type="similarity">
    <text evidence="2 7">Belongs to the cyclophilin-type PPIase family.</text>
</comment>
<accession>A0A7M7KPL8</accession>
<dbReference type="FunFam" id="2.40.100.10:FF:000019">
    <property type="entry name" value="Peptidyl-prolyl cis-trans isomerase"/>
    <property type="match status" value="1"/>
</dbReference>
<dbReference type="Gene3D" id="2.40.100.10">
    <property type="entry name" value="Cyclophilin-like"/>
    <property type="match status" value="1"/>
</dbReference>
<feature type="chain" id="PRO_5029946775" description="Peptidyl-prolyl cis-trans isomerase" evidence="7">
    <location>
        <begin position="25"/>
        <end position="252"/>
    </location>
</feature>
<comment type="function">
    <text evidence="6">PPIases accelerate the folding of proteins. It catalyzes the cis-trans isomerization of proline imidic peptide bonds in oligopeptides. Acts on the folding of rhodopsin RH1 and RH2 (but not RH3) and is required for visual transduction.</text>
</comment>
<organism evidence="9 10">
    <name type="scientific">Varroa destructor</name>
    <name type="common">Honeybee mite</name>
    <dbReference type="NCBI Taxonomy" id="109461"/>
    <lineage>
        <taxon>Eukaryota</taxon>
        <taxon>Metazoa</taxon>
        <taxon>Ecdysozoa</taxon>
        <taxon>Arthropoda</taxon>
        <taxon>Chelicerata</taxon>
        <taxon>Arachnida</taxon>
        <taxon>Acari</taxon>
        <taxon>Parasitiformes</taxon>
        <taxon>Mesostigmata</taxon>
        <taxon>Gamasina</taxon>
        <taxon>Dermanyssoidea</taxon>
        <taxon>Varroidae</taxon>
        <taxon>Varroa</taxon>
    </lineage>
</organism>
<name>A0A7M7KPL8_VARDE</name>
<dbReference type="PANTHER" id="PTHR11071:SF561">
    <property type="entry name" value="PEPTIDYL-PROLYL CIS-TRANS ISOMERASE D-RELATED"/>
    <property type="match status" value="1"/>
</dbReference>
<dbReference type="InterPro" id="IPR029000">
    <property type="entry name" value="Cyclophilin-like_dom_sf"/>
</dbReference>
<evidence type="ECO:0000256" key="4">
    <source>
        <dbReference type="ARBA" id="ARBA00023110"/>
    </source>
</evidence>
<dbReference type="Pfam" id="PF00160">
    <property type="entry name" value="Pro_isomerase"/>
    <property type="match status" value="1"/>
</dbReference>
<evidence type="ECO:0000259" key="8">
    <source>
        <dbReference type="PROSITE" id="PS50072"/>
    </source>
</evidence>
<dbReference type="GO" id="GO:0003755">
    <property type="term" value="F:peptidyl-prolyl cis-trans isomerase activity"/>
    <property type="evidence" value="ECO:0007669"/>
    <property type="project" value="UniProtKB-UniRule"/>
</dbReference>
<reference evidence="9" key="1">
    <citation type="submission" date="2021-01" db="UniProtKB">
        <authorList>
            <consortium name="EnsemblMetazoa"/>
        </authorList>
    </citation>
    <scope>IDENTIFICATION</scope>
</reference>
<evidence type="ECO:0000256" key="3">
    <source>
        <dbReference type="ARBA" id="ARBA00022729"/>
    </source>
</evidence>
<dbReference type="OrthoDB" id="10064525at2759"/>
<evidence type="ECO:0000256" key="2">
    <source>
        <dbReference type="ARBA" id="ARBA00007365"/>
    </source>
</evidence>
<dbReference type="InParanoid" id="A0A7M7KPL8"/>
<dbReference type="PANTHER" id="PTHR11071">
    <property type="entry name" value="PEPTIDYL-PROLYL CIS-TRANS ISOMERASE"/>
    <property type="match status" value="1"/>
</dbReference>
<dbReference type="OMA" id="FIAMANR"/>
<dbReference type="GO" id="GO:0016018">
    <property type="term" value="F:cyclosporin A binding"/>
    <property type="evidence" value="ECO:0007669"/>
    <property type="project" value="TreeGrafter"/>
</dbReference>
<dbReference type="PROSITE" id="PS00170">
    <property type="entry name" value="CSA_PPIASE_1"/>
    <property type="match status" value="1"/>
</dbReference>
<dbReference type="GO" id="GO:0006457">
    <property type="term" value="P:protein folding"/>
    <property type="evidence" value="ECO:0007669"/>
    <property type="project" value="InterPro"/>
</dbReference>
<protein>
    <recommendedName>
        <fullName evidence="7">Peptidyl-prolyl cis-trans isomerase</fullName>
        <shortName evidence="7">PPIase</shortName>
        <ecNumber evidence="7">5.2.1.8</ecNumber>
    </recommendedName>
</protein>
<keyword evidence="10" id="KW-1185">Reference proteome</keyword>
<dbReference type="InterPro" id="IPR002130">
    <property type="entry name" value="Cyclophilin-type_PPIase_dom"/>
</dbReference>
<feature type="domain" description="PPIase cyclophilin-type" evidence="8">
    <location>
        <begin position="87"/>
        <end position="244"/>
    </location>
</feature>